<gene>
    <name evidence="3" type="ORF">CMUS01_08542</name>
</gene>
<protein>
    <recommendedName>
        <fullName evidence="2">Aminoglycoside phosphotransferase domain-containing protein</fullName>
    </recommendedName>
</protein>
<evidence type="ECO:0000259" key="2">
    <source>
        <dbReference type="Pfam" id="PF01636"/>
    </source>
</evidence>
<evidence type="ECO:0000313" key="3">
    <source>
        <dbReference type="EMBL" id="KAF6828545.1"/>
    </source>
</evidence>
<dbReference type="OrthoDB" id="10003767at2759"/>
<dbReference type="PANTHER" id="PTHR21310">
    <property type="entry name" value="AMINOGLYCOSIDE PHOSPHOTRANSFERASE-RELATED-RELATED"/>
    <property type="match status" value="1"/>
</dbReference>
<dbReference type="InterPro" id="IPR002575">
    <property type="entry name" value="Aminoglycoside_PTrfase"/>
</dbReference>
<feature type="compositionally biased region" description="Basic and acidic residues" evidence="1">
    <location>
        <begin position="242"/>
        <end position="254"/>
    </location>
</feature>
<dbReference type="PANTHER" id="PTHR21310:SF13">
    <property type="entry name" value="AMINOGLYCOSIDE PHOSPHOTRANSFERASE DOMAIN-CONTAINING PROTEIN"/>
    <property type="match status" value="1"/>
</dbReference>
<sequence>MGAVTTSSPTPTGRSGWIRAFNKLYVVKHADEEVVARVTLPVDPKWKTLSEVATLQWVREKTTLPVPKVLGYSADRANRVGFEWIIMDKVHGKPYADVLKEVPYAAKEQLVRRIANFYSDTFANQFRGIGNIFQQPAAVQNQGDEKSGTNDDEVPLAPGFTVQRLVSSTFFSKDPHPEVSRGPFASSREWISARLDLTEIQCTERLHRLRQAAESTDEKSEDGVSSQAGAEEADAGNANRASADKDGRVAKDEDKGEGDEDTDEDEDEEDEEDDEEDIENALSIIARLRRQLPDFFPSGGPEPEPSVLFHDDMNSHNVLVDETGNLTAVVDWECVSTLPLCLACEYPSFIQSKPNEFEPIKSTYHHDENREVTVLFWEHLEHYEKTQLRKLFLAEMETLQPRRLQERIDNAEL</sequence>
<dbReference type="AlphaFoldDB" id="A0A8H6NDF6"/>
<organism evidence="3 4">
    <name type="scientific">Colletotrichum musicola</name>
    <dbReference type="NCBI Taxonomy" id="2175873"/>
    <lineage>
        <taxon>Eukaryota</taxon>
        <taxon>Fungi</taxon>
        <taxon>Dikarya</taxon>
        <taxon>Ascomycota</taxon>
        <taxon>Pezizomycotina</taxon>
        <taxon>Sordariomycetes</taxon>
        <taxon>Hypocreomycetidae</taxon>
        <taxon>Glomerellales</taxon>
        <taxon>Glomerellaceae</taxon>
        <taxon>Colletotrichum</taxon>
        <taxon>Colletotrichum orchidearum species complex</taxon>
    </lineage>
</organism>
<feature type="compositionally biased region" description="Acidic residues" evidence="1">
    <location>
        <begin position="255"/>
        <end position="277"/>
    </location>
</feature>
<keyword evidence="4" id="KW-1185">Reference proteome</keyword>
<proteinExistence type="predicted"/>
<dbReference type="Gene3D" id="3.90.1200.10">
    <property type="match status" value="1"/>
</dbReference>
<feature type="region of interest" description="Disordered" evidence="1">
    <location>
        <begin position="211"/>
        <end position="277"/>
    </location>
</feature>
<comment type="caution">
    <text evidence="3">The sequence shown here is derived from an EMBL/GenBank/DDBJ whole genome shotgun (WGS) entry which is preliminary data.</text>
</comment>
<evidence type="ECO:0000313" key="4">
    <source>
        <dbReference type="Proteomes" id="UP000639643"/>
    </source>
</evidence>
<accession>A0A8H6NDF6</accession>
<dbReference type="InterPro" id="IPR051678">
    <property type="entry name" value="AGP_Transferase"/>
</dbReference>
<evidence type="ECO:0000256" key="1">
    <source>
        <dbReference type="SAM" id="MobiDB-lite"/>
    </source>
</evidence>
<dbReference type="Pfam" id="PF01636">
    <property type="entry name" value="APH"/>
    <property type="match status" value="1"/>
</dbReference>
<dbReference type="Proteomes" id="UP000639643">
    <property type="component" value="Unassembled WGS sequence"/>
</dbReference>
<name>A0A8H6NDF6_9PEZI</name>
<dbReference type="SUPFAM" id="SSF56112">
    <property type="entry name" value="Protein kinase-like (PK-like)"/>
    <property type="match status" value="2"/>
</dbReference>
<feature type="domain" description="Aminoglycoside phosphotransferase" evidence="2">
    <location>
        <begin position="25"/>
        <end position="336"/>
    </location>
</feature>
<dbReference type="EMBL" id="WIGM01000335">
    <property type="protein sequence ID" value="KAF6828545.1"/>
    <property type="molecule type" value="Genomic_DNA"/>
</dbReference>
<dbReference type="InterPro" id="IPR011009">
    <property type="entry name" value="Kinase-like_dom_sf"/>
</dbReference>
<reference evidence="3" key="1">
    <citation type="journal article" date="2020" name="Phytopathology">
        <title>Genome Sequence Resources of Colletotrichum truncatum, C. plurivorum, C. musicola, and C. sojae: Four Species Pathogenic to Soybean (Glycine max).</title>
        <authorList>
            <person name="Rogerio F."/>
            <person name="Boufleur T.R."/>
            <person name="Ciampi-Guillardi M."/>
            <person name="Sukno S.A."/>
            <person name="Thon M.R."/>
            <person name="Massola Junior N.S."/>
            <person name="Baroncelli R."/>
        </authorList>
    </citation>
    <scope>NUCLEOTIDE SEQUENCE</scope>
    <source>
        <strain evidence="3">LFN0074</strain>
    </source>
</reference>